<dbReference type="EMBL" id="CH954179">
    <property type="protein sequence ID" value="KQS62545.1"/>
    <property type="molecule type" value="Genomic_DNA"/>
</dbReference>
<proteinExistence type="predicted"/>
<organism evidence="2 3">
    <name type="scientific">Drosophila erecta</name>
    <name type="common">Fruit fly</name>
    <dbReference type="NCBI Taxonomy" id="7220"/>
    <lineage>
        <taxon>Eukaryota</taxon>
        <taxon>Metazoa</taxon>
        <taxon>Ecdysozoa</taxon>
        <taxon>Arthropoda</taxon>
        <taxon>Hexapoda</taxon>
        <taxon>Insecta</taxon>
        <taxon>Pterygota</taxon>
        <taxon>Neoptera</taxon>
        <taxon>Endopterygota</taxon>
        <taxon>Diptera</taxon>
        <taxon>Brachycera</taxon>
        <taxon>Muscomorpha</taxon>
        <taxon>Ephydroidea</taxon>
        <taxon>Drosophilidae</taxon>
        <taxon>Drosophila</taxon>
        <taxon>Sophophora</taxon>
    </lineage>
</organism>
<accession>A0A0Q5VMI7</accession>
<evidence type="ECO:0000313" key="2">
    <source>
        <dbReference type="EMBL" id="KQS62545.1"/>
    </source>
</evidence>
<evidence type="ECO:0000313" key="3">
    <source>
        <dbReference type="Proteomes" id="UP000008711"/>
    </source>
</evidence>
<dbReference type="Proteomes" id="UP000008711">
    <property type="component" value="Unassembled WGS sequence"/>
</dbReference>
<dbReference type="OrthoDB" id="7833108at2759"/>
<keyword evidence="1" id="KW-0812">Transmembrane</keyword>
<sequence length="202" mass="22983">MAYIRNFLNSPIGWTRLNENINEIKGLTSCFYFFSLKTGCKMIAVFEAVVSVLQMFTLHMTELEIKTTTTESPDSLLVTREPDGDMLGPNTMMPMFESNLYFQRALCSLTVFRSLLLIIGAECSHLSCLVLWICIAVITLLISTCIDIMQYGDLPTLFISTISIFLEIYFCAVVASLVLKLQKKLRRNVEESEVLYTRNEEV</sequence>
<gene>
    <name evidence="2" type="primary">Dere\GG22353</name>
    <name evidence="2" type="synonym">dere_GLEANR_7091</name>
    <name evidence="2" type="synonym">GG22353</name>
    <name evidence="2" type="ORF">Dere_GG22353</name>
</gene>
<protein>
    <submittedName>
        <fullName evidence="2">Uncharacterized protein</fullName>
    </submittedName>
</protein>
<reference evidence="2 3" key="2">
    <citation type="journal article" date="2008" name="Bioinformatics">
        <title>Assembly reconciliation.</title>
        <authorList>
            <person name="Zimin A.V."/>
            <person name="Smith D.R."/>
            <person name="Sutton G."/>
            <person name="Yorke J.A."/>
        </authorList>
    </citation>
    <scope>NUCLEOTIDE SEQUENCE [LARGE SCALE GENOMIC DNA]</scope>
    <source>
        <strain evidence="2 3">TSC#14021-0224.01</strain>
    </source>
</reference>
<reference evidence="2 3" key="1">
    <citation type="journal article" date="2007" name="Nature">
        <title>Evolution of genes and genomes on the Drosophila phylogeny.</title>
        <authorList>
            <consortium name="Drosophila 12 Genomes Consortium"/>
            <person name="Clark A.G."/>
            <person name="Eisen M.B."/>
            <person name="Smith D.R."/>
            <person name="Bergman C.M."/>
            <person name="Oliver B."/>
            <person name="Markow T.A."/>
            <person name="Kaufman T.C."/>
            <person name="Kellis M."/>
            <person name="Gelbart W."/>
            <person name="Iyer V.N."/>
            <person name="Pollard D.A."/>
            <person name="Sackton T.B."/>
            <person name="Larracuente A.M."/>
            <person name="Singh N.D."/>
            <person name="Abad J.P."/>
            <person name="Abt D.N."/>
            <person name="Adryan B."/>
            <person name="Aguade M."/>
            <person name="Akashi H."/>
            <person name="Anderson W.W."/>
            <person name="Aquadro C.F."/>
            <person name="Ardell D.H."/>
            <person name="Arguello R."/>
            <person name="Artieri C.G."/>
            <person name="Barbash D.A."/>
            <person name="Barker D."/>
            <person name="Barsanti P."/>
            <person name="Batterham P."/>
            <person name="Batzoglou S."/>
            <person name="Begun D."/>
            <person name="Bhutkar A."/>
            <person name="Blanco E."/>
            <person name="Bosak S.A."/>
            <person name="Bradley R.K."/>
            <person name="Brand A.D."/>
            <person name="Brent M.R."/>
            <person name="Brooks A.N."/>
            <person name="Brown R.H."/>
            <person name="Butlin R.K."/>
            <person name="Caggese C."/>
            <person name="Calvi B.R."/>
            <person name="Bernardo de Carvalho A."/>
            <person name="Caspi A."/>
            <person name="Castrezana S."/>
            <person name="Celniker S.E."/>
            <person name="Chang J.L."/>
            <person name="Chapple C."/>
            <person name="Chatterji S."/>
            <person name="Chinwalla A."/>
            <person name="Civetta A."/>
            <person name="Clifton S.W."/>
            <person name="Comeron J.M."/>
            <person name="Costello J.C."/>
            <person name="Coyne J.A."/>
            <person name="Daub J."/>
            <person name="David R.G."/>
            <person name="Delcher A.L."/>
            <person name="Delehaunty K."/>
            <person name="Do C.B."/>
            <person name="Ebling H."/>
            <person name="Edwards K."/>
            <person name="Eickbush T."/>
            <person name="Evans J.D."/>
            <person name="Filipski A."/>
            <person name="Findeiss S."/>
            <person name="Freyhult E."/>
            <person name="Fulton L."/>
            <person name="Fulton R."/>
            <person name="Garcia A.C."/>
            <person name="Gardiner A."/>
            <person name="Garfield D.A."/>
            <person name="Garvin B.E."/>
            <person name="Gibson G."/>
            <person name="Gilbert D."/>
            <person name="Gnerre S."/>
            <person name="Godfrey J."/>
            <person name="Good R."/>
            <person name="Gotea V."/>
            <person name="Gravely B."/>
            <person name="Greenberg A.J."/>
            <person name="Griffiths-Jones S."/>
            <person name="Gross S."/>
            <person name="Guigo R."/>
            <person name="Gustafson E.A."/>
            <person name="Haerty W."/>
            <person name="Hahn M.W."/>
            <person name="Halligan D.L."/>
            <person name="Halpern A.L."/>
            <person name="Halter G.M."/>
            <person name="Han M.V."/>
            <person name="Heger A."/>
            <person name="Hillier L."/>
            <person name="Hinrichs A.S."/>
            <person name="Holmes I."/>
            <person name="Hoskins R.A."/>
            <person name="Hubisz M.J."/>
            <person name="Hultmark D."/>
            <person name="Huntley M.A."/>
            <person name="Jaffe D.B."/>
            <person name="Jagadeeshan S."/>
            <person name="Jeck W.R."/>
            <person name="Johnson J."/>
            <person name="Jones C.D."/>
            <person name="Jordan W.C."/>
            <person name="Karpen G.H."/>
            <person name="Kataoka E."/>
            <person name="Keightley P.D."/>
            <person name="Kheradpour P."/>
            <person name="Kirkness E.F."/>
            <person name="Koerich L.B."/>
            <person name="Kristiansen K."/>
            <person name="Kudrna D."/>
            <person name="Kulathinal R.J."/>
            <person name="Kumar S."/>
            <person name="Kwok R."/>
            <person name="Lander E."/>
            <person name="Langley C.H."/>
            <person name="Lapoint R."/>
            <person name="Lazzaro B.P."/>
            <person name="Lee S.J."/>
            <person name="Levesque L."/>
            <person name="Li R."/>
            <person name="Lin C.F."/>
            <person name="Lin M.F."/>
            <person name="Lindblad-Toh K."/>
            <person name="Llopart A."/>
            <person name="Long M."/>
            <person name="Low L."/>
            <person name="Lozovsky E."/>
            <person name="Lu J."/>
            <person name="Luo M."/>
            <person name="Machado C.A."/>
            <person name="Makalowski W."/>
            <person name="Marzo M."/>
            <person name="Matsuda M."/>
            <person name="Matzkin L."/>
            <person name="McAllister B."/>
            <person name="McBride C.S."/>
            <person name="McKernan B."/>
            <person name="McKernan K."/>
            <person name="Mendez-Lago M."/>
            <person name="Minx P."/>
            <person name="Mollenhauer M.U."/>
            <person name="Montooth K."/>
            <person name="Mount S.M."/>
            <person name="Mu X."/>
            <person name="Myers E."/>
            <person name="Negre B."/>
            <person name="Newfeld S."/>
            <person name="Nielsen R."/>
            <person name="Noor M.A."/>
            <person name="O'Grady P."/>
            <person name="Pachter L."/>
            <person name="Papaceit M."/>
            <person name="Parisi M.J."/>
            <person name="Parisi M."/>
            <person name="Parts L."/>
            <person name="Pedersen J.S."/>
            <person name="Pesole G."/>
            <person name="Phillippy A.M."/>
            <person name="Ponting C.P."/>
            <person name="Pop M."/>
            <person name="Porcelli D."/>
            <person name="Powell J.R."/>
            <person name="Prohaska S."/>
            <person name="Pruitt K."/>
            <person name="Puig M."/>
            <person name="Quesneville H."/>
            <person name="Ram K.R."/>
            <person name="Rand D."/>
            <person name="Rasmussen M.D."/>
            <person name="Reed L.K."/>
            <person name="Reenan R."/>
            <person name="Reily A."/>
            <person name="Remington K.A."/>
            <person name="Rieger T.T."/>
            <person name="Ritchie M.G."/>
            <person name="Robin C."/>
            <person name="Rogers Y.H."/>
            <person name="Rohde C."/>
            <person name="Rozas J."/>
            <person name="Rubenfield M.J."/>
            <person name="Ruiz A."/>
            <person name="Russo S."/>
            <person name="Salzberg S.L."/>
            <person name="Sanchez-Gracia A."/>
            <person name="Saranga D.J."/>
            <person name="Sato H."/>
            <person name="Schaeffer S.W."/>
            <person name="Schatz M.C."/>
            <person name="Schlenke T."/>
            <person name="Schwartz R."/>
            <person name="Segarra C."/>
            <person name="Singh R.S."/>
            <person name="Sirot L."/>
            <person name="Sirota M."/>
            <person name="Sisneros N.B."/>
            <person name="Smith C.D."/>
            <person name="Smith T.F."/>
            <person name="Spieth J."/>
            <person name="Stage D.E."/>
            <person name="Stark A."/>
            <person name="Stephan W."/>
            <person name="Strausberg R.L."/>
            <person name="Strempel S."/>
            <person name="Sturgill D."/>
            <person name="Sutton G."/>
            <person name="Sutton G.G."/>
            <person name="Tao W."/>
            <person name="Teichmann S."/>
            <person name="Tobari Y.N."/>
            <person name="Tomimura Y."/>
            <person name="Tsolas J.M."/>
            <person name="Valente V.L."/>
            <person name="Venter E."/>
            <person name="Venter J.C."/>
            <person name="Vicario S."/>
            <person name="Vieira F.G."/>
            <person name="Vilella A.J."/>
            <person name="Villasante A."/>
            <person name="Walenz B."/>
            <person name="Wang J."/>
            <person name="Wasserman M."/>
            <person name="Watts T."/>
            <person name="Wilson D."/>
            <person name="Wilson R.K."/>
            <person name="Wing R.A."/>
            <person name="Wolfner M.F."/>
            <person name="Wong A."/>
            <person name="Wong G.K."/>
            <person name="Wu C.I."/>
            <person name="Wu G."/>
            <person name="Yamamoto D."/>
            <person name="Yang H.P."/>
            <person name="Yang S.P."/>
            <person name="Yorke J.A."/>
            <person name="Yoshida K."/>
            <person name="Zdobnov E."/>
            <person name="Zhang P."/>
            <person name="Zhang Y."/>
            <person name="Zimin A.V."/>
            <person name="Baldwin J."/>
            <person name="Abdouelleil A."/>
            <person name="Abdulkadir J."/>
            <person name="Abebe A."/>
            <person name="Abera B."/>
            <person name="Abreu J."/>
            <person name="Acer S.C."/>
            <person name="Aftuck L."/>
            <person name="Alexander A."/>
            <person name="An P."/>
            <person name="Anderson E."/>
            <person name="Anderson S."/>
            <person name="Arachi H."/>
            <person name="Azer M."/>
            <person name="Bachantsang P."/>
            <person name="Barry A."/>
            <person name="Bayul T."/>
            <person name="Berlin A."/>
            <person name="Bessette D."/>
            <person name="Bloom T."/>
            <person name="Blye J."/>
            <person name="Boguslavskiy L."/>
            <person name="Bonnet C."/>
            <person name="Boukhgalter B."/>
            <person name="Bourzgui I."/>
            <person name="Brown A."/>
            <person name="Cahill P."/>
            <person name="Channer S."/>
            <person name="Cheshatsang Y."/>
            <person name="Chuda L."/>
            <person name="Citroen M."/>
            <person name="Collymore A."/>
            <person name="Cooke P."/>
            <person name="Costello M."/>
            <person name="D'Aco K."/>
            <person name="Daza R."/>
            <person name="De Haan G."/>
            <person name="DeGray S."/>
            <person name="DeMaso C."/>
            <person name="Dhargay N."/>
            <person name="Dooley K."/>
            <person name="Dooley E."/>
            <person name="Doricent M."/>
            <person name="Dorje P."/>
            <person name="Dorjee K."/>
            <person name="Dupes A."/>
            <person name="Elong R."/>
            <person name="Falk J."/>
            <person name="Farina A."/>
            <person name="Faro S."/>
            <person name="Ferguson D."/>
            <person name="Fisher S."/>
            <person name="Foley C.D."/>
            <person name="Franke A."/>
            <person name="Friedrich D."/>
            <person name="Gadbois L."/>
            <person name="Gearin G."/>
            <person name="Gearin C.R."/>
            <person name="Giannoukos G."/>
            <person name="Goode T."/>
            <person name="Graham J."/>
            <person name="Grandbois E."/>
            <person name="Grewal S."/>
            <person name="Gyaltsen K."/>
            <person name="Hafez N."/>
            <person name="Hagos B."/>
            <person name="Hall J."/>
            <person name="Henson C."/>
            <person name="Hollinger A."/>
            <person name="Honan T."/>
            <person name="Huard M.D."/>
            <person name="Hughes L."/>
            <person name="Hurhula B."/>
            <person name="Husby M.E."/>
            <person name="Kamat A."/>
            <person name="Kanga B."/>
            <person name="Kashin S."/>
            <person name="Khazanovich D."/>
            <person name="Kisner P."/>
            <person name="Lance K."/>
            <person name="Lara M."/>
            <person name="Lee W."/>
            <person name="Lennon N."/>
            <person name="Letendre F."/>
            <person name="LeVine R."/>
            <person name="Lipovsky A."/>
            <person name="Liu X."/>
            <person name="Liu J."/>
            <person name="Liu S."/>
            <person name="Lokyitsang T."/>
            <person name="Lokyitsang Y."/>
            <person name="Lubonja R."/>
            <person name="Lui A."/>
            <person name="MacDonald P."/>
            <person name="Magnisalis V."/>
            <person name="Maru K."/>
            <person name="Matthews C."/>
            <person name="McCusker W."/>
            <person name="McDonough S."/>
            <person name="Mehta T."/>
            <person name="Meldrim J."/>
            <person name="Meneus L."/>
            <person name="Mihai O."/>
            <person name="Mihalev A."/>
            <person name="Mihova T."/>
            <person name="Mittelman R."/>
            <person name="Mlenga V."/>
            <person name="Montmayeur A."/>
            <person name="Mulrain L."/>
            <person name="Navidi A."/>
            <person name="Naylor J."/>
            <person name="Negash T."/>
            <person name="Nguyen T."/>
            <person name="Nguyen N."/>
            <person name="Nicol R."/>
            <person name="Norbu C."/>
            <person name="Norbu N."/>
            <person name="Novod N."/>
            <person name="O'Neill B."/>
            <person name="Osman S."/>
            <person name="Markiewicz E."/>
            <person name="Oyono O.L."/>
            <person name="Patti C."/>
            <person name="Phunkhang P."/>
            <person name="Pierre F."/>
            <person name="Priest M."/>
            <person name="Raghuraman S."/>
            <person name="Rege F."/>
            <person name="Reyes R."/>
            <person name="Rise C."/>
            <person name="Rogov P."/>
            <person name="Ross K."/>
            <person name="Ryan E."/>
            <person name="Settipalli S."/>
            <person name="Shea T."/>
            <person name="Sherpa N."/>
            <person name="Shi L."/>
            <person name="Shih D."/>
            <person name="Sparrow T."/>
            <person name="Spaulding J."/>
            <person name="Stalker J."/>
            <person name="Stange-Thomann N."/>
            <person name="Stavropoulos S."/>
            <person name="Stone C."/>
            <person name="Strader C."/>
            <person name="Tesfaye S."/>
            <person name="Thomson T."/>
            <person name="Thoulutsang Y."/>
            <person name="Thoulutsang D."/>
            <person name="Topham K."/>
            <person name="Topping I."/>
            <person name="Tsamla T."/>
            <person name="Vassiliev H."/>
            <person name="Vo A."/>
            <person name="Wangchuk T."/>
            <person name="Wangdi T."/>
            <person name="Weiand M."/>
            <person name="Wilkinson J."/>
            <person name="Wilson A."/>
            <person name="Yadav S."/>
            <person name="Young G."/>
            <person name="Yu Q."/>
            <person name="Zembek L."/>
            <person name="Zhong D."/>
            <person name="Zimmer A."/>
            <person name="Zwirko Z."/>
            <person name="Jaffe D.B."/>
            <person name="Alvarez P."/>
            <person name="Brockman W."/>
            <person name="Butler J."/>
            <person name="Chin C."/>
            <person name="Gnerre S."/>
            <person name="Grabherr M."/>
            <person name="Kleber M."/>
            <person name="Mauceli E."/>
            <person name="MacCallum I."/>
        </authorList>
    </citation>
    <scope>NUCLEOTIDE SEQUENCE [LARGE SCALE GENOMIC DNA]</scope>
    <source>
        <strain evidence="2 3">TSC#14021-0224.01</strain>
    </source>
</reference>
<feature type="transmembrane region" description="Helical" evidence="1">
    <location>
        <begin position="101"/>
        <end position="121"/>
    </location>
</feature>
<dbReference type="KEGG" id="der:6547077"/>
<keyword evidence="1" id="KW-1133">Transmembrane helix</keyword>
<evidence type="ECO:0000256" key="1">
    <source>
        <dbReference type="SAM" id="Phobius"/>
    </source>
</evidence>
<feature type="transmembrane region" description="Helical" evidence="1">
    <location>
        <begin position="157"/>
        <end position="179"/>
    </location>
</feature>
<name>A0A0Q5VMI7_DROER</name>
<dbReference type="AlphaFoldDB" id="A0A0Q5VMI7"/>
<feature type="transmembrane region" description="Helical" evidence="1">
    <location>
        <begin position="128"/>
        <end position="151"/>
    </location>
</feature>
<keyword evidence="1" id="KW-0472">Membrane</keyword>
<keyword evidence="3" id="KW-1185">Reference proteome</keyword>